<evidence type="ECO:0000313" key="3">
    <source>
        <dbReference type="EnsemblPlants" id="KQL17039"/>
    </source>
</evidence>
<dbReference type="STRING" id="4555.K3ZFC1"/>
<protein>
    <recommendedName>
        <fullName evidence="2">DC1 domain-containing protein</fullName>
    </recommendedName>
</protein>
<evidence type="ECO:0000259" key="2">
    <source>
        <dbReference type="Pfam" id="PF03107"/>
    </source>
</evidence>
<evidence type="ECO:0000256" key="1">
    <source>
        <dbReference type="ARBA" id="ARBA00022737"/>
    </source>
</evidence>
<dbReference type="InterPro" id="IPR046349">
    <property type="entry name" value="C1-like_sf"/>
</dbReference>
<dbReference type="AlphaFoldDB" id="K3ZFC1"/>
<feature type="domain" description="DC1" evidence="2">
    <location>
        <begin position="26"/>
        <end position="72"/>
    </location>
</feature>
<dbReference type="eggNOG" id="ENOG502QUAU">
    <property type="taxonomic scope" value="Eukaryota"/>
</dbReference>
<dbReference type="PANTHER" id="PTHR46477:SF3">
    <property type="entry name" value="CYSTEINE_HISTIDINE-RICH C1 DOMAIN FAMILY PROTEIN"/>
    <property type="match status" value="1"/>
</dbReference>
<dbReference type="OMA" id="FHPFYTK"/>
<dbReference type="Gramene" id="KQL17039">
    <property type="protein sequence ID" value="KQL17039"/>
    <property type="gene ID" value="SETIT_025270mg"/>
</dbReference>
<dbReference type="Pfam" id="PF03107">
    <property type="entry name" value="C1_2"/>
    <property type="match status" value="2"/>
</dbReference>
<reference evidence="4" key="1">
    <citation type="journal article" date="2012" name="Nat. Biotechnol.">
        <title>Reference genome sequence of the model plant Setaria.</title>
        <authorList>
            <person name="Bennetzen J.L."/>
            <person name="Schmutz J."/>
            <person name="Wang H."/>
            <person name="Percifield R."/>
            <person name="Hawkins J."/>
            <person name="Pontaroli A.C."/>
            <person name="Estep M."/>
            <person name="Feng L."/>
            <person name="Vaughn J.N."/>
            <person name="Grimwood J."/>
            <person name="Jenkins J."/>
            <person name="Barry K."/>
            <person name="Lindquist E."/>
            <person name="Hellsten U."/>
            <person name="Deshpande S."/>
            <person name="Wang X."/>
            <person name="Wu X."/>
            <person name="Mitros T."/>
            <person name="Triplett J."/>
            <person name="Yang X."/>
            <person name="Ye C.Y."/>
            <person name="Mauro-Herrera M."/>
            <person name="Wang L."/>
            <person name="Li P."/>
            <person name="Sharma M."/>
            <person name="Sharma R."/>
            <person name="Ronald P.C."/>
            <person name="Panaud O."/>
            <person name="Kellogg E.A."/>
            <person name="Brutnell T.P."/>
            <person name="Doust A.N."/>
            <person name="Tuskan G.A."/>
            <person name="Rokhsar D."/>
            <person name="Devos K.M."/>
        </authorList>
    </citation>
    <scope>NUCLEOTIDE SEQUENCE [LARGE SCALE GENOMIC DNA]</scope>
    <source>
        <strain evidence="4">cv. Yugu1</strain>
    </source>
</reference>
<dbReference type="HOGENOM" id="CLU_056082_1_0_1"/>
<dbReference type="Gene3D" id="3.30.60.20">
    <property type="match status" value="1"/>
</dbReference>
<sequence>RHSTTRRVPACLFPAAAMRYGEVAHFSHPQHRLRLEHHDTPFRCDGCREVGIGARFRCPYPGCDHDLHRQCALPLSPPPPPLRHPFYPRCAFAFLPRAPGAPGSRYCNACGRDVAGYVYHCRACGFDLHPCCAALPHALDAGGGVRLRLHPDSRATGVAACHRCGHRGRSWSYRSQCGSFSLHVACVMDMLVESWHGIGRHKGVAGGGGNVYDGGMLVPGCGGYRVPAIRGAAKSAHASRGGYSTWGRKKGKVKRCCEIAGFAAQVVISAVLGDPTALIAGVIGSLIAR</sequence>
<dbReference type="SUPFAM" id="SSF57889">
    <property type="entry name" value="Cysteine-rich domain"/>
    <property type="match status" value="2"/>
</dbReference>
<reference evidence="3" key="2">
    <citation type="submission" date="2018-08" db="UniProtKB">
        <authorList>
            <consortium name="EnsemblPlants"/>
        </authorList>
    </citation>
    <scope>IDENTIFICATION</scope>
    <source>
        <strain evidence="3">Yugu1</strain>
    </source>
</reference>
<accession>K3ZFC1</accession>
<keyword evidence="4" id="KW-1185">Reference proteome</keyword>
<proteinExistence type="predicted"/>
<dbReference type="Proteomes" id="UP000004995">
    <property type="component" value="Unassembled WGS sequence"/>
</dbReference>
<dbReference type="EMBL" id="AGNK02002101">
    <property type="status" value="NOT_ANNOTATED_CDS"/>
    <property type="molecule type" value="Genomic_DNA"/>
</dbReference>
<organism evidence="3 4">
    <name type="scientific">Setaria italica</name>
    <name type="common">Foxtail millet</name>
    <name type="synonym">Panicum italicum</name>
    <dbReference type="NCBI Taxonomy" id="4555"/>
    <lineage>
        <taxon>Eukaryota</taxon>
        <taxon>Viridiplantae</taxon>
        <taxon>Streptophyta</taxon>
        <taxon>Embryophyta</taxon>
        <taxon>Tracheophyta</taxon>
        <taxon>Spermatophyta</taxon>
        <taxon>Magnoliopsida</taxon>
        <taxon>Liliopsida</taxon>
        <taxon>Poales</taxon>
        <taxon>Poaceae</taxon>
        <taxon>PACMAD clade</taxon>
        <taxon>Panicoideae</taxon>
        <taxon>Panicodae</taxon>
        <taxon>Paniceae</taxon>
        <taxon>Cenchrinae</taxon>
        <taxon>Setaria</taxon>
    </lineage>
</organism>
<keyword evidence="1" id="KW-0677">Repeat</keyword>
<dbReference type="PANTHER" id="PTHR46477">
    <property type="entry name" value="CYSTEINE/HISTIDINE-RICH C1 DOMAIN FAMILY PROTEIN"/>
    <property type="match status" value="1"/>
</dbReference>
<feature type="domain" description="DC1" evidence="2">
    <location>
        <begin position="102"/>
        <end position="133"/>
    </location>
</feature>
<dbReference type="EnsemblPlants" id="KQL17039">
    <property type="protein sequence ID" value="KQL17039"/>
    <property type="gene ID" value="SETIT_025270mg"/>
</dbReference>
<dbReference type="InParanoid" id="K3ZFC1"/>
<dbReference type="InterPro" id="IPR004146">
    <property type="entry name" value="DC1"/>
</dbReference>
<evidence type="ECO:0000313" key="4">
    <source>
        <dbReference type="Proteomes" id="UP000004995"/>
    </source>
</evidence>
<name>K3ZFC1_SETIT</name>